<protein>
    <recommendedName>
        <fullName evidence="7">Major facilitator superfamily associated domain-containing protein</fullName>
    </recommendedName>
</protein>
<feature type="transmembrane region" description="Helical" evidence="6">
    <location>
        <begin position="549"/>
        <end position="567"/>
    </location>
</feature>
<evidence type="ECO:0000259" key="7">
    <source>
        <dbReference type="Pfam" id="PF12832"/>
    </source>
</evidence>
<keyword evidence="3 6" id="KW-0812">Transmembrane</keyword>
<keyword evidence="4 6" id="KW-1133">Transmembrane helix</keyword>
<dbReference type="Proteomes" id="UP000663882">
    <property type="component" value="Unassembled WGS sequence"/>
</dbReference>
<comment type="subcellular location">
    <subcellularLocation>
        <location evidence="1">Membrane</location>
        <topology evidence="1">Multi-pass membrane protein</topology>
    </subcellularLocation>
</comment>
<dbReference type="InterPro" id="IPR036259">
    <property type="entry name" value="MFS_trans_sf"/>
</dbReference>
<dbReference type="EMBL" id="CAJNOO010001710">
    <property type="protein sequence ID" value="CAF1189870.1"/>
    <property type="molecule type" value="Genomic_DNA"/>
</dbReference>
<feature type="transmembrane region" description="Helical" evidence="6">
    <location>
        <begin position="777"/>
        <end position="799"/>
    </location>
</feature>
<feature type="transmembrane region" description="Helical" evidence="6">
    <location>
        <begin position="338"/>
        <end position="359"/>
    </location>
</feature>
<dbReference type="SUPFAM" id="SSF103473">
    <property type="entry name" value="MFS general substrate transporter"/>
    <property type="match status" value="1"/>
</dbReference>
<evidence type="ECO:0000256" key="4">
    <source>
        <dbReference type="ARBA" id="ARBA00022989"/>
    </source>
</evidence>
<dbReference type="Pfam" id="PF12832">
    <property type="entry name" value="MFS_1_like"/>
    <property type="match status" value="1"/>
</dbReference>
<evidence type="ECO:0000256" key="5">
    <source>
        <dbReference type="ARBA" id="ARBA00023136"/>
    </source>
</evidence>
<feature type="transmembrane region" description="Helical" evidence="6">
    <location>
        <begin position="685"/>
        <end position="703"/>
    </location>
</feature>
<gene>
    <name evidence="8" type="ORF">RFH988_LOCUS23992</name>
</gene>
<organism evidence="8 9">
    <name type="scientific">Rotaria sordida</name>
    <dbReference type="NCBI Taxonomy" id="392033"/>
    <lineage>
        <taxon>Eukaryota</taxon>
        <taxon>Metazoa</taxon>
        <taxon>Spiralia</taxon>
        <taxon>Gnathifera</taxon>
        <taxon>Rotifera</taxon>
        <taxon>Eurotatoria</taxon>
        <taxon>Bdelloidea</taxon>
        <taxon>Philodinida</taxon>
        <taxon>Philodinidae</taxon>
        <taxon>Rotaria</taxon>
    </lineage>
</organism>
<evidence type="ECO:0000256" key="2">
    <source>
        <dbReference type="ARBA" id="ARBA00005241"/>
    </source>
</evidence>
<dbReference type="OrthoDB" id="515887at2759"/>
<feature type="transmembrane region" description="Helical" evidence="6">
    <location>
        <begin position="739"/>
        <end position="757"/>
    </location>
</feature>
<feature type="transmembrane region" description="Helical" evidence="6">
    <location>
        <begin position="650"/>
        <end position="673"/>
    </location>
</feature>
<dbReference type="InterPro" id="IPR051717">
    <property type="entry name" value="MFS_MFSD6"/>
</dbReference>
<dbReference type="InterPro" id="IPR024989">
    <property type="entry name" value="MFS_assoc_dom"/>
</dbReference>
<feature type="transmembrane region" description="Helical" evidence="6">
    <location>
        <begin position="312"/>
        <end position="331"/>
    </location>
</feature>
<evidence type="ECO:0000256" key="3">
    <source>
        <dbReference type="ARBA" id="ARBA00022692"/>
    </source>
</evidence>
<dbReference type="Gene3D" id="1.20.1250.20">
    <property type="entry name" value="MFS general substrate transporter like domains"/>
    <property type="match status" value="2"/>
</dbReference>
<feature type="transmembrane region" description="Helical" evidence="6">
    <location>
        <begin position="509"/>
        <end position="537"/>
    </location>
</feature>
<evidence type="ECO:0000256" key="1">
    <source>
        <dbReference type="ARBA" id="ARBA00004141"/>
    </source>
</evidence>
<sequence length="878" mass="100745">MNNTITSYHTASIDQSTTIVELISKDYDIIGAISFIIVVLLWYSMGMVCILGMQIKVRDETFEYCEKSQTNILIETLRDQTHTKQILEELVDKQKRDKLWDIYLGTTGNNNNNNNKLIRDEIHRIRNIEKQLAIINQNRILINESLISSSTSNNRINIDSQSIIIPDLSSVENHRGRVRRRSSLDQQIIERWKTLVEQCKTHEQLPWTIQKLMIRRHFRRHYKTMLREPEHINTSMFEQSEYVNNKQYNLVMNREMNMENYSLVIKKPDHHIIQLDNNHSHYFLFFSAFGILYPILNITLRNRGLSNIELSYINIIIPFIIFFTNPLIGFIADHSRRYILTFNFIVAINTIIYAIMFTLPTVKSRNIHADIYHNNQYGYSLNFCASQEVATQCASRSQCGCSYQAHCTLIDSLDNRYNNQMKTFVFTFSINSKDFSKEINYATHMSVPKTCGIKYRVSIDQVIKQYIENRGFDLLPSNDISSELANCEITCSIAHYCHGSRYANQIGVILLYSLLFVIGNNLINNAIALGVSIGFASLDRPEIFGQQRVFGTLDFGISAFLASRVYQIFQTEFVYIIMFSITTIICIIVTSFIRIQPTKQQKPSTIHNENIVEEIQIDDLSRVKVKKTKKSRSQGALSELLSMLKKIDAIIFLSLAFAWGMSNAVLDPYIYLYIDELAPCQSHSIVGWMSLVSSLSELVAFFLAGRALKFFGTNLLSIAIFLAFSIRFSGYYFIRNPYYFIYTDTTHFFNYGILYVLMAQQADAIAPPDLSGTLQGVALGTLFGLGRGIGLLVASFIYVFTHQPLLFLIFALFNLIAAVIYSLYFILHRQSSKKSIEQTNNTNNNTSDIIIQSDTQLNEEPLLTSSTKNKSDNQIDGP</sequence>
<comment type="caution">
    <text evidence="8">The sequence shown here is derived from an EMBL/GenBank/DDBJ whole genome shotgun (WGS) entry which is preliminary data.</text>
</comment>
<name>A0A814VEE6_9BILA</name>
<evidence type="ECO:0000313" key="8">
    <source>
        <dbReference type="EMBL" id="CAF1189870.1"/>
    </source>
</evidence>
<evidence type="ECO:0000256" key="6">
    <source>
        <dbReference type="SAM" id="Phobius"/>
    </source>
</evidence>
<feature type="domain" description="Major facilitator superfamily associated" evidence="7">
    <location>
        <begin position="280"/>
        <end position="799"/>
    </location>
</feature>
<feature type="transmembrane region" description="Helical" evidence="6">
    <location>
        <begin position="29"/>
        <end position="51"/>
    </location>
</feature>
<dbReference type="GO" id="GO:0016020">
    <property type="term" value="C:membrane"/>
    <property type="evidence" value="ECO:0007669"/>
    <property type="project" value="UniProtKB-SubCell"/>
</dbReference>
<feature type="transmembrane region" description="Helical" evidence="6">
    <location>
        <begin position="715"/>
        <end position="733"/>
    </location>
</feature>
<reference evidence="8" key="1">
    <citation type="submission" date="2021-02" db="EMBL/GenBank/DDBJ databases">
        <authorList>
            <person name="Nowell W R."/>
        </authorList>
    </citation>
    <scope>NUCLEOTIDE SEQUENCE</scope>
</reference>
<proteinExistence type="inferred from homology"/>
<dbReference type="AlphaFoldDB" id="A0A814VEE6"/>
<feature type="transmembrane region" description="Helical" evidence="6">
    <location>
        <begin position="573"/>
        <end position="593"/>
    </location>
</feature>
<comment type="similarity">
    <text evidence="2">Belongs to the major facilitator superfamily. MFSD6 family.</text>
</comment>
<accession>A0A814VEE6</accession>
<feature type="transmembrane region" description="Helical" evidence="6">
    <location>
        <begin position="282"/>
        <end position="300"/>
    </location>
</feature>
<dbReference type="PANTHER" id="PTHR16172:SF41">
    <property type="entry name" value="MAJOR FACILITATOR SUPERFAMILY DOMAIN-CONTAINING PROTEIN 6-LIKE"/>
    <property type="match status" value="1"/>
</dbReference>
<feature type="transmembrane region" description="Helical" evidence="6">
    <location>
        <begin position="805"/>
        <end position="827"/>
    </location>
</feature>
<keyword evidence="5 6" id="KW-0472">Membrane</keyword>
<dbReference type="PANTHER" id="PTHR16172">
    <property type="entry name" value="MAJOR FACILITATOR SUPERFAMILY DOMAIN-CONTAINING PROTEIN 6-LIKE"/>
    <property type="match status" value="1"/>
</dbReference>
<evidence type="ECO:0000313" key="9">
    <source>
        <dbReference type="Proteomes" id="UP000663882"/>
    </source>
</evidence>